<dbReference type="GO" id="GO:0004771">
    <property type="term" value="F:sterol ester esterase activity"/>
    <property type="evidence" value="ECO:0007669"/>
    <property type="project" value="TreeGrafter"/>
</dbReference>
<dbReference type="Proteomes" id="UP000824540">
    <property type="component" value="Unassembled WGS sequence"/>
</dbReference>
<dbReference type="Gene3D" id="3.40.50.1820">
    <property type="entry name" value="alpha/beta hydrolase"/>
    <property type="match status" value="1"/>
</dbReference>
<evidence type="ECO:0000313" key="4">
    <source>
        <dbReference type="Proteomes" id="UP000824540"/>
    </source>
</evidence>
<protein>
    <recommendedName>
        <fullName evidence="2">Alpha/beta hydrolase fold-3 domain-containing protein</fullName>
    </recommendedName>
</protein>
<dbReference type="OrthoDB" id="408631at2759"/>
<evidence type="ECO:0000313" key="3">
    <source>
        <dbReference type="EMBL" id="KAG9343515.1"/>
    </source>
</evidence>
<reference evidence="3" key="1">
    <citation type="thesis" date="2021" institute="BYU ScholarsArchive" country="Provo, UT, USA">
        <title>Applications of and Algorithms for Genome Assembly and Genomic Analyses with an Emphasis on Marine Teleosts.</title>
        <authorList>
            <person name="Pickett B.D."/>
        </authorList>
    </citation>
    <scope>NUCLEOTIDE SEQUENCE</scope>
    <source>
        <strain evidence="3">HI-2016</strain>
    </source>
</reference>
<dbReference type="GO" id="GO:0005829">
    <property type="term" value="C:cytosol"/>
    <property type="evidence" value="ECO:0007669"/>
    <property type="project" value="TreeGrafter"/>
</dbReference>
<gene>
    <name evidence="3" type="ORF">JZ751_013681</name>
</gene>
<dbReference type="EMBL" id="JAFBMS010000023">
    <property type="protein sequence ID" value="KAG9343515.1"/>
    <property type="molecule type" value="Genomic_DNA"/>
</dbReference>
<dbReference type="GO" id="GO:0004806">
    <property type="term" value="F:triacylglycerol lipase activity"/>
    <property type="evidence" value="ECO:0007669"/>
    <property type="project" value="TreeGrafter"/>
</dbReference>
<organism evidence="3 4">
    <name type="scientific">Albula glossodonta</name>
    <name type="common">roundjaw bonefish</name>
    <dbReference type="NCBI Taxonomy" id="121402"/>
    <lineage>
        <taxon>Eukaryota</taxon>
        <taxon>Metazoa</taxon>
        <taxon>Chordata</taxon>
        <taxon>Craniata</taxon>
        <taxon>Vertebrata</taxon>
        <taxon>Euteleostomi</taxon>
        <taxon>Actinopterygii</taxon>
        <taxon>Neopterygii</taxon>
        <taxon>Teleostei</taxon>
        <taxon>Albuliformes</taxon>
        <taxon>Albulidae</taxon>
        <taxon>Albula</taxon>
    </lineage>
</organism>
<keyword evidence="4" id="KW-1185">Reference proteome</keyword>
<comment type="caution">
    <text evidence="3">The sequence shown here is derived from an EMBL/GenBank/DDBJ whole genome shotgun (WGS) entry which is preliminary data.</text>
</comment>
<evidence type="ECO:0000259" key="2">
    <source>
        <dbReference type="Pfam" id="PF07859"/>
    </source>
</evidence>
<dbReference type="PANTHER" id="PTHR23025">
    <property type="entry name" value="TRIACYLGLYCEROL LIPASE"/>
    <property type="match status" value="1"/>
</dbReference>
<sequence>MTSCPRTSVTEMRKDRKDLQSHSGVTGSTVTDQHFVTMMERPGSCKPHPTLCQLGKSPPSIGSPAGMKGMGKGRPCIISTGASPNLLNRELPGGNHYNAPSLGAAAAEMDNGEEGPSSRPLFPFQAITDPSASPLLAPEGCLTPLPEAYILTCEYDVLRDDGVMYATRLRKAGVNITHRHYGAGFHSALMFTIGPTKFQIAHRMTENCIAWLREDL</sequence>
<feature type="compositionally biased region" description="Basic and acidic residues" evidence="1">
    <location>
        <begin position="11"/>
        <end position="20"/>
    </location>
</feature>
<dbReference type="PANTHER" id="PTHR23025:SF4">
    <property type="entry name" value="ALPHA_BETA HYDROLASE FOLD-3 DOMAIN-CONTAINING PROTEIN"/>
    <property type="match status" value="1"/>
</dbReference>
<dbReference type="AlphaFoldDB" id="A0A8T2NT34"/>
<feature type="domain" description="Alpha/beta hydrolase fold-3" evidence="2">
    <location>
        <begin position="125"/>
        <end position="188"/>
    </location>
</feature>
<dbReference type="GO" id="GO:0019433">
    <property type="term" value="P:triglyceride catabolic process"/>
    <property type="evidence" value="ECO:0007669"/>
    <property type="project" value="TreeGrafter"/>
</dbReference>
<evidence type="ECO:0000256" key="1">
    <source>
        <dbReference type="SAM" id="MobiDB-lite"/>
    </source>
</evidence>
<dbReference type="SUPFAM" id="SSF53474">
    <property type="entry name" value="alpha/beta-Hydrolases"/>
    <property type="match status" value="1"/>
</dbReference>
<name>A0A8T2NT34_9TELE</name>
<dbReference type="InterPro" id="IPR013094">
    <property type="entry name" value="AB_hydrolase_3"/>
</dbReference>
<proteinExistence type="predicted"/>
<feature type="compositionally biased region" description="Polar residues" evidence="1">
    <location>
        <begin position="1"/>
        <end position="10"/>
    </location>
</feature>
<dbReference type="Pfam" id="PF07859">
    <property type="entry name" value="Abhydrolase_3"/>
    <property type="match status" value="1"/>
</dbReference>
<dbReference type="InterPro" id="IPR029058">
    <property type="entry name" value="AB_hydrolase_fold"/>
</dbReference>
<feature type="region of interest" description="Disordered" evidence="1">
    <location>
        <begin position="1"/>
        <end position="28"/>
    </location>
</feature>
<accession>A0A8T2NT34</accession>